<organism evidence="1">
    <name type="scientific">Plectreurys tristis</name>
    <name type="common">Spider</name>
    <name type="synonym">Plectreurys bispinosus</name>
    <dbReference type="NCBI Taxonomy" id="33319"/>
    <lineage>
        <taxon>Eukaryota</taxon>
        <taxon>Metazoa</taxon>
        <taxon>Ecdysozoa</taxon>
        <taxon>Arthropoda</taxon>
        <taxon>Chelicerata</taxon>
        <taxon>Arachnida</taxon>
        <taxon>Araneae</taxon>
        <taxon>Araneomorphae</taxon>
        <taxon>Haplogynae</taxon>
        <taxon>Pholcoidea</taxon>
        <taxon>Plectreuridae</taxon>
        <taxon>Plectreurys</taxon>
    </lineage>
</organism>
<protein>
    <submittedName>
        <fullName evidence="1">Clone 1688 transcribed RNA sequence</fullName>
    </submittedName>
</protein>
<reference evidence="1" key="1">
    <citation type="journal article" date="2014" name="J. Venom Res.">
        <title>Plectreurys tristis venome: A proteomic and transcriptomic analysis.</title>
        <authorList>
            <person name="Zobel-Thropp P.A."/>
            <person name="Thomas E.Z."/>
            <person name="David C.L."/>
            <person name="Breci L.A."/>
            <person name="Binford G.J."/>
        </authorList>
    </citation>
    <scope>NUCLEOTIDE SEQUENCE</scope>
    <source>
        <tissue evidence="1">Venom gland</tissue>
    </source>
</reference>
<proteinExistence type="predicted"/>
<dbReference type="EMBL" id="KJ124720">
    <property type="protein sequence ID" value="AJD25327.1"/>
    <property type="molecule type" value="Transcribed_RNA"/>
</dbReference>
<sequence length="42" mass="4934">MNKFHFRSVKTDFVLMQNYDDNSIPKRERDRDDSAGVVCGKI</sequence>
<name>A0A0C4W4E5_PLETR</name>
<dbReference type="AlphaFoldDB" id="A0A0C4W4E5"/>
<evidence type="ECO:0000313" key="1">
    <source>
        <dbReference type="EMBL" id="AJD25327.1"/>
    </source>
</evidence>
<accession>A0A0C4W4E5</accession>